<feature type="transmembrane region" description="Helical" evidence="2">
    <location>
        <begin position="215"/>
        <end position="233"/>
    </location>
</feature>
<proteinExistence type="predicted"/>
<dbReference type="Proteomes" id="UP000095085">
    <property type="component" value="Unassembled WGS sequence"/>
</dbReference>
<gene>
    <name evidence="3" type="ORF">HYPBUDRAFT_164339</name>
</gene>
<dbReference type="OrthoDB" id="4084695at2759"/>
<protein>
    <submittedName>
        <fullName evidence="3">Uncharacterized protein</fullName>
    </submittedName>
</protein>
<evidence type="ECO:0000256" key="2">
    <source>
        <dbReference type="SAM" id="Phobius"/>
    </source>
</evidence>
<dbReference type="EMBL" id="KV454538">
    <property type="protein sequence ID" value="ODV69736.1"/>
    <property type="molecule type" value="Genomic_DNA"/>
</dbReference>
<dbReference type="RefSeq" id="XP_020078803.1">
    <property type="nucleotide sequence ID" value="XM_020222662.1"/>
</dbReference>
<keyword evidence="2" id="KW-1133">Transmembrane helix</keyword>
<sequence length="239" mass="26811">MSLYRVNSRQLIRIGQLTRSRCLSTGNRLFAKNDESTIDSYRLPSQTSINEWEFKYDFIPKVAEPKIPPITPEAVKQDIAHERKARVEKEMFNQEGASSVKVEGNDAKVMRGGEFVQDEPEYLHDRELKPVDVSSGIHANKPTKPANRDRYVQSSLNPEINQSDFVSLGDNQVDHKVSSTNGQAQVIEDIEHDEIESGKTKQSHDDHQPKPNGNGGILALVGIGSAVGGYYYFTKPEKK</sequence>
<accession>A0A1E4RR89</accession>
<dbReference type="STRING" id="984485.A0A1E4RR89"/>
<reference evidence="4" key="1">
    <citation type="submission" date="2016-05" db="EMBL/GenBank/DDBJ databases">
        <title>Comparative genomics of biotechnologically important yeasts.</title>
        <authorList>
            <consortium name="DOE Joint Genome Institute"/>
            <person name="Riley R."/>
            <person name="Haridas S."/>
            <person name="Wolfe K.H."/>
            <person name="Lopes M.R."/>
            <person name="Hittinger C.T."/>
            <person name="Goker M."/>
            <person name="Salamov A."/>
            <person name="Wisecaver J."/>
            <person name="Long T.M."/>
            <person name="Aerts A.L."/>
            <person name="Barry K."/>
            <person name="Choi C."/>
            <person name="Clum A."/>
            <person name="Coughlan A.Y."/>
            <person name="Deshpande S."/>
            <person name="Douglass A.P."/>
            <person name="Hanson S.J."/>
            <person name="Klenk H.-P."/>
            <person name="Labutti K."/>
            <person name="Lapidus A."/>
            <person name="Lindquist E."/>
            <person name="Lipzen A."/>
            <person name="Meier-Kolthoff J.P."/>
            <person name="Ohm R.A."/>
            <person name="Otillar R.P."/>
            <person name="Pangilinan J."/>
            <person name="Peng Y."/>
            <person name="Rokas A."/>
            <person name="Rosa C.A."/>
            <person name="Scheuner C."/>
            <person name="Sibirny A.A."/>
            <person name="Slot J.C."/>
            <person name="Stielow J.B."/>
            <person name="Sun H."/>
            <person name="Kurtzman C.P."/>
            <person name="Blackwell M."/>
            <person name="Grigoriev I.V."/>
            <person name="Jeffries T.W."/>
        </authorList>
    </citation>
    <scope>NUCLEOTIDE SEQUENCE [LARGE SCALE GENOMIC DNA]</scope>
    <source>
        <strain evidence="4">NRRL Y-1933</strain>
    </source>
</reference>
<feature type="region of interest" description="Disordered" evidence="1">
    <location>
        <begin position="129"/>
        <end position="150"/>
    </location>
</feature>
<organism evidence="3 4">
    <name type="scientific">Hyphopichia burtonii NRRL Y-1933</name>
    <dbReference type="NCBI Taxonomy" id="984485"/>
    <lineage>
        <taxon>Eukaryota</taxon>
        <taxon>Fungi</taxon>
        <taxon>Dikarya</taxon>
        <taxon>Ascomycota</taxon>
        <taxon>Saccharomycotina</taxon>
        <taxon>Pichiomycetes</taxon>
        <taxon>Debaryomycetaceae</taxon>
        <taxon>Hyphopichia</taxon>
    </lineage>
</organism>
<dbReference type="AlphaFoldDB" id="A0A1E4RR89"/>
<keyword evidence="2" id="KW-0472">Membrane</keyword>
<feature type="region of interest" description="Disordered" evidence="1">
    <location>
        <begin position="196"/>
        <end position="216"/>
    </location>
</feature>
<evidence type="ECO:0000256" key="1">
    <source>
        <dbReference type="SAM" id="MobiDB-lite"/>
    </source>
</evidence>
<keyword evidence="4" id="KW-1185">Reference proteome</keyword>
<dbReference type="GeneID" id="30997211"/>
<feature type="compositionally biased region" description="Basic and acidic residues" evidence="1">
    <location>
        <begin position="196"/>
        <end position="209"/>
    </location>
</feature>
<name>A0A1E4RR89_9ASCO</name>
<evidence type="ECO:0000313" key="4">
    <source>
        <dbReference type="Proteomes" id="UP000095085"/>
    </source>
</evidence>
<keyword evidence="2" id="KW-0812">Transmembrane</keyword>
<evidence type="ECO:0000313" key="3">
    <source>
        <dbReference type="EMBL" id="ODV69736.1"/>
    </source>
</evidence>